<dbReference type="InterPro" id="IPR044843">
    <property type="entry name" value="Trans_IPPS_bact-type"/>
</dbReference>
<reference evidence="1 2" key="1">
    <citation type="journal article" date="2014" name="Genome Announc.">
        <title>Complete Genome Sequence of the Model Rhizosphere Strain Azospirillum brasilense Az39, Successfully Applied in Agriculture.</title>
        <authorList>
            <person name="Rivera D."/>
            <person name="Revale S."/>
            <person name="Molina R."/>
            <person name="Gualpa J."/>
            <person name="Puente M."/>
            <person name="Maroniche G."/>
            <person name="Paris G."/>
            <person name="Baker D."/>
            <person name="Clavijo B."/>
            <person name="McLay K."/>
            <person name="Spaepen S."/>
            <person name="Perticari A."/>
            <person name="Vazquez M."/>
            <person name="Wisniewski-Dye F."/>
            <person name="Watkins C."/>
            <person name="Martinez-Abarca F."/>
            <person name="Vanderleyden J."/>
            <person name="Cassan F."/>
        </authorList>
    </citation>
    <scope>NUCLEOTIDE SEQUENCE [LARGE SCALE GENOMIC DNA]</scope>
    <source>
        <strain evidence="1 2">Az39</strain>
        <plasmid evidence="1">AbAZ39_p1</plasmid>
    </source>
</reference>
<sequence length="290" mass="32463">MADFNVAPTKPRKPSPVARKDTDSENFPVASRLLPKHLRPHVMAFYRFVRLGDDIADDPDLEPETKLAYLEALERSLTTGQAKHAYLKPALDLRASLQATGVSDRHPRQVLRAFRRDAVGARCHSWSDLLLYCRFSANPVGRYLLDLHGEGVAAGPASDALCTALQVLNHLQDCREDWSQLGRCYIPLVWFDDSAISVERLVETESDAKLRAIFDRTLEHTDRLLERAAPLPGLIQHRGLRMEASVILSLAESLAQRLRSRDPLKKRVVLGTHHKLFATARGLARAIGSK</sequence>
<keyword evidence="1" id="KW-0614">Plasmid</keyword>
<dbReference type="SFLD" id="SFLDG01212">
    <property type="entry name" value="Phytoene_synthase_like"/>
    <property type="match status" value="1"/>
</dbReference>
<dbReference type="InterPro" id="IPR002060">
    <property type="entry name" value="Squ/phyt_synthse"/>
</dbReference>
<evidence type="ECO:0000313" key="2">
    <source>
        <dbReference type="Proteomes" id="UP000027186"/>
    </source>
</evidence>
<proteinExistence type="predicted"/>
<dbReference type="Proteomes" id="UP000027186">
    <property type="component" value="Plasmid AbAZ39_p1"/>
</dbReference>
<protein>
    <submittedName>
        <fullName evidence="1">Squalene synthase</fullName>
    </submittedName>
</protein>
<dbReference type="AlphaFoldDB" id="A0A060DLC2"/>
<evidence type="ECO:0000313" key="1">
    <source>
        <dbReference type="EMBL" id="AIB13595.1"/>
    </source>
</evidence>
<dbReference type="Gene3D" id="1.10.600.10">
    <property type="entry name" value="Farnesyl Diphosphate Synthase"/>
    <property type="match status" value="1"/>
</dbReference>
<dbReference type="SFLD" id="SFLDS00005">
    <property type="entry name" value="Isoprenoid_Synthase_Type_I"/>
    <property type="match status" value="1"/>
</dbReference>
<geneLocation type="plasmid" evidence="1 2">
    <name>AbAZ39_p1</name>
</geneLocation>
<gene>
    <name evidence="1" type="ORF">ABAZ39_16795</name>
</gene>
<dbReference type="EMBL" id="CP007794">
    <property type="protein sequence ID" value="AIB13595.1"/>
    <property type="molecule type" value="Genomic_DNA"/>
</dbReference>
<dbReference type="RefSeq" id="WP_040134027.1">
    <property type="nucleotide sequence ID" value="NZ_CP007794.1"/>
</dbReference>
<dbReference type="SFLD" id="SFLDG01018">
    <property type="entry name" value="Squalene/Phytoene_Synthase_Lik"/>
    <property type="match status" value="1"/>
</dbReference>
<name>A0A060DLC2_9PROT</name>
<dbReference type="PANTHER" id="PTHR31480">
    <property type="entry name" value="BIFUNCTIONAL LYCOPENE CYCLASE/PHYTOENE SYNTHASE"/>
    <property type="match status" value="1"/>
</dbReference>
<dbReference type="GO" id="GO:0004311">
    <property type="term" value="F:geranylgeranyl diphosphate synthase activity"/>
    <property type="evidence" value="ECO:0007669"/>
    <property type="project" value="InterPro"/>
</dbReference>
<accession>A0A060DLC2</accession>
<dbReference type="InterPro" id="IPR008949">
    <property type="entry name" value="Isoprenoid_synthase_dom_sf"/>
</dbReference>
<dbReference type="Pfam" id="PF00494">
    <property type="entry name" value="SQS_PSY"/>
    <property type="match status" value="1"/>
</dbReference>
<dbReference type="KEGG" id="abq:ABAZ39_16795"/>
<dbReference type="SUPFAM" id="SSF48576">
    <property type="entry name" value="Terpenoid synthases"/>
    <property type="match status" value="1"/>
</dbReference>
<organism evidence="1 2">
    <name type="scientific">Azospirillum argentinense</name>
    <dbReference type="NCBI Taxonomy" id="2970906"/>
    <lineage>
        <taxon>Bacteria</taxon>
        <taxon>Pseudomonadati</taxon>
        <taxon>Pseudomonadota</taxon>
        <taxon>Alphaproteobacteria</taxon>
        <taxon>Rhodospirillales</taxon>
        <taxon>Azospirillaceae</taxon>
        <taxon>Azospirillum</taxon>
    </lineage>
</organism>